<sequence>MKNTEIARVFEDIADLLKVKKDNIFKIRAYQKAADSMEQLSVDVEQLVREDRLKEIPGVGEAITKKITELVTTGHLEYYEKLKAELVEVKNDRT</sequence>
<dbReference type="PANTHER" id="PTHR11276">
    <property type="entry name" value="DNA POLYMERASE TYPE-X FAMILY MEMBER"/>
    <property type="match status" value="1"/>
</dbReference>
<reference evidence="2" key="1">
    <citation type="journal article" date="2014" name="Front. Microbiol.">
        <title>High frequency of phylogenetically diverse reductive dehalogenase-homologous genes in deep subseafloor sedimentary metagenomes.</title>
        <authorList>
            <person name="Kawai M."/>
            <person name="Futagami T."/>
            <person name="Toyoda A."/>
            <person name="Takaki Y."/>
            <person name="Nishi S."/>
            <person name="Hori S."/>
            <person name="Arai W."/>
            <person name="Tsubouchi T."/>
            <person name="Morono Y."/>
            <person name="Uchiyama I."/>
            <person name="Ito T."/>
            <person name="Fujiyama A."/>
            <person name="Inagaki F."/>
            <person name="Takami H."/>
        </authorList>
    </citation>
    <scope>NUCLEOTIDE SEQUENCE</scope>
    <source>
        <strain evidence="2">Expedition CK06-06</strain>
    </source>
</reference>
<dbReference type="SUPFAM" id="SSF47802">
    <property type="entry name" value="DNA polymerase beta, N-terminal domain-like"/>
    <property type="match status" value="1"/>
</dbReference>
<organism evidence="2">
    <name type="scientific">marine sediment metagenome</name>
    <dbReference type="NCBI Taxonomy" id="412755"/>
    <lineage>
        <taxon>unclassified sequences</taxon>
        <taxon>metagenomes</taxon>
        <taxon>ecological metagenomes</taxon>
    </lineage>
</organism>
<dbReference type="Pfam" id="PF14716">
    <property type="entry name" value="HHH_8"/>
    <property type="match status" value="1"/>
</dbReference>
<dbReference type="Gene3D" id="1.10.150.110">
    <property type="entry name" value="DNA polymerase beta, N-terminal domain-like"/>
    <property type="match status" value="1"/>
</dbReference>
<dbReference type="InterPro" id="IPR022312">
    <property type="entry name" value="DNA_pol_X"/>
</dbReference>
<protein>
    <recommendedName>
        <fullName evidence="1">Crossover junction endonuclease MUS81-like HHH domain-containing protein</fullName>
    </recommendedName>
</protein>
<accession>X1MYU0</accession>
<dbReference type="GO" id="GO:0003887">
    <property type="term" value="F:DNA-directed DNA polymerase activity"/>
    <property type="evidence" value="ECO:0007669"/>
    <property type="project" value="InterPro"/>
</dbReference>
<feature type="domain" description="Crossover junction endonuclease MUS81-like HHH" evidence="1">
    <location>
        <begin position="1"/>
        <end position="76"/>
    </location>
</feature>
<dbReference type="GO" id="GO:0003677">
    <property type="term" value="F:DNA binding"/>
    <property type="evidence" value="ECO:0007669"/>
    <property type="project" value="InterPro"/>
</dbReference>
<dbReference type="InterPro" id="IPR010996">
    <property type="entry name" value="HHH_MUS81"/>
</dbReference>
<dbReference type="GO" id="GO:0006281">
    <property type="term" value="P:DNA repair"/>
    <property type="evidence" value="ECO:0007669"/>
    <property type="project" value="InterPro"/>
</dbReference>
<dbReference type="EMBL" id="BARV01017112">
    <property type="protein sequence ID" value="GAI19825.1"/>
    <property type="molecule type" value="Genomic_DNA"/>
</dbReference>
<evidence type="ECO:0000313" key="2">
    <source>
        <dbReference type="EMBL" id="GAI19825.1"/>
    </source>
</evidence>
<evidence type="ECO:0000259" key="1">
    <source>
        <dbReference type="Pfam" id="PF14716"/>
    </source>
</evidence>
<name>X1MYU0_9ZZZZ</name>
<dbReference type="AlphaFoldDB" id="X1MYU0"/>
<dbReference type="InterPro" id="IPR027421">
    <property type="entry name" value="DNA_pol_lamdba_lyase_dom_sf"/>
</dbReference>
<proteinExistence type="predicted"/>
<comment type="caution">
    <text evidence="2">The sequence shown here is derived from an EMBL/GenBank/DDBJ whole genome shotgun (WGS) entry which is preliminary data.</text>
</comment>
<dbReference type="PANTHER" id="PTHR11276:SF28">
    <property type="entry name" value="DNA POLYMERASE LAMBDA"/>
    <property type="match status" value="1"/>
</dbReference>
<gene>
    <name evidence="2" type="ORF">S06H3_29228</name>
</gene>